<dbReference type="InterPro" id="IPR036390">
    <property type="entry name" value="WH_DNA-bd_sf"/>
</dbReference>
<dbReference type="InterPro" id="IPR000835">
    <property type="entry name" value="HTH_MarR-typ"/>
</dbReference>
<dbReference type="Gene3D" id="1.10.10.10">
    <property type="entry name" value="Winged helix-like DNA-binding domain superfamily/Winged helix DNA-binding domain"/>
    <property type="match status" value="1"/>
</dbReference>
<dbReference type="InterPro" id="IPR036388">
    <property type="entry name" value="WH-like_DNA-bd_sf"/>
</dbReference>
<evidence type="ECO:0000313" key="3">
    <source>
        <dbReference type="Proteomes" id="UP000590225"/>
    </source>
</evidence>
<dbReference type="RefSeq" id="WP_182516426.1">
    <property type="nucleotide sequence ID" value="NZ_JACGXP010000004.1"/>
</dbReference>
<dbReference type="PANTHER" id="PTHR33164">
    <property type="entry name" value="TRANSCRIPTIONAL REGULATOR, MARR FAMILY"/>
    <property type="match status" value="1"/>
</dbReference>
<reference evidence="2 3" key="1">
    <citation type="submission" date="2020-07" db="EMBL/GenBank/DDBJ databases">
        <title>Above-ground endophytic microbial communities from plants in different locations in the United States.</title>
        <authorList>
            <person name="Frank C."/>
        </authorList>
    </citation>
    <scope>NUCLEOTIDE SEQUENCE [LARGE SCALE GENOMIC DNA]</scope>
    <source>
        <strain evidence="2 3">WPL5_2</strain>
    </source>
</reference>
<protein>
    <submittedName>
        <fullName evidence="2">DNA-binding MarR family transcriptional regulator</fullName>
    </submittedName>
</protein>
<evidence type="ECO:0000313" key="2">
    <source>
        <dbReference type="EMBL" id="MBA8991226.1"/>
    </source>
</evidence>
<organism evidence="2 3">
    <name type="scientific">Curtobacterium pusillum</name>
    <dbReference type="NCBI Taxonomy" id="69373"/>
    <lineage>
        <taxon>Bacteria</taxon>
        <taxon>Bacillati</taxon>
        <taxon>Actinomycetota</taxon>
        <taxon>Actinomycetes</taxon>
        <taxon>Micrococcales</taxon>
        <taxon>Microbacteriaceae</taxon>
        <taxon>Curtobacterium</taxon>
    </lineage>
</organism>
<dbReference type="InterPro" id="IPR039422">
    <property type="entry name" value="MarR/SlyA-like"/>
</dbReference>
<dbReference type="SUPFAM" id="SSF46785">
    <property type="entry name" value="Winged helix' DNA-binding domain"/>
    <property type="match status" value="1"/>
</dbReference>
<name>A0AAW3T7E8_9MICO</name>
<sequence length="168" mass="17978">MAERGEQVPTGVLLLESVNRLRTAESMLQTRARARMGLKASDFHAVQFLAMREAASLPARATDLASVLGVTGAAATLTVDRLVARGLARREPDPDDRRSRIVRLTPEGQGGLADAYEGLPRDVQDLLDAVPADEAERIIALATAVQQVVDRTATRTSAVHDLPDNASS</sequence>
<dbReference type="GO" id="GO:0006950">
    <property type="term" value="P:response to stress"/>
    <property type="evidence" value="ECO:0007669"/>
    <property type="project" value="TreeGrafter"/>
</dbReference>
<dbReference type="PRINTS" id="PR00598">
    <property type="entry name" value="HTHMARR"/>
</dbReference>
<feature type="domain" description="HTH marR-type" evidence="1">
    <location>
        <begin position="7"/>
        <end position="147"/>
    </location>
</feature>
<evidence type="ECO:0000259" key="1">
    <source>
        <dbReference type="PROSITE" id="PS50995"/>
    </source>
</evidence>
<dbReference type="AlphaFoldDB" id="A0AAW3T7E8"/>
<proteinExistence type="predicted"/>
<accession>A0AAW3T7E8</accession>
<dbReference type="Pfam" id="PF12802">
    <property type="entry name" value="MarR_2"/>
    <property type="match status" value="1"/>
</dbReference>
<dbReference type="GO" id="GO:0003677">
    <property type="term" value="F:DNA binding"/>
    <property type="evidence" value="ECO:0007669"/>
    <property type="project" value="UniProtKB-KW"/>
</dbReference>
<gene>
    <name evidence="2" type="ORF">FHW23_002495</name>
</gene>
<keyword evidence="2" id="KW-0238">DNA-binding</keyword>
<comment type="caution">
    <text evidence="2">The sequence shown here is derived from an EMBL/GenBank/DDBJ whole genome shotgun (WGS) entry which is preliminary data.</text>
</comment>
<dbReference type="SMART" id="SM00347">
    <property type="entry name" value="HTH_MARR"/>
    <property type="match status" value="1"/>
</dbReference>
<dbReference type="PANTHER" id="PTHR33164:SF43">
    <property type="entry name" value="HTH-TYPE TRANSCRIPTIONAL REPRESSOR YETL"/>
    <property type="match status" value="1"/>
</dbReference>
<dbReference type="PROSITE" id="PS50995">
    <property type="entry name" value="HTH_MARR_2"/>
    <property type="match status" value="1"/>
</dbReference>
<dbReference type="EMBL" id="JACGXP010000004">
    <property type="protein sequence ID" value="MBA8991226.1"/>
    <property type="molecule type" value="Genomic_DNA"/>
</dbReference>
<dbReference type="Proteomes" id="UP000590225">
    <property type="component" value="Unassembled WGS sequence"/>
</dbReference>
<dbReference type="GO" id="GO:0003700">
    <property type="term" value="F:DNA-binding transcription factor activity"/>
    <property type="evidence" value="ECO:0007669"/>
    <property type="project" value="InterPro"/>
</dbReference>